<accession>A0A5C2RVW0</accession>
<organism evidence="1 2">
    <name type="scientific">Lentinus tigrinus ALCF2SS1-6</name>
    <dbReference type="NCBI Taxonomy" id="1328759"/>
    <lineage>
        <taxon>Eukaryota</taxon>
        <taxon>Fungi</taxon>
        <taxon>Dikarya</taxon>
        <taxon>Basidiomycota</taxon>
        <taxon>Agaricomycotina</taxon>
        <taxon>Agaricomycetes</taxon>
        <taxon>Polyporales</taxon>
        <taxon>Polyporaceae</taxon>
        <taxon>Lentinus</taxon>
    </lineage>
</organism>
<proteinExistence type="predicted"/>
<name>A0A5C2RVW0_9APHY</name>
<dbReference type="Proteomes" id="UP000313359">
    <property type="component" value="Unassembled WGS sequence"/>
</dbReference>
<protein>
    <recommendedName>
        <fullName evidence="3">F-box domain-containing protein</fullName>
    </recommendedName>
</protein>
<sequence>MPPATSGVAPLPVELLHTICEDADRSELYSIALCDKTFNSIATPLLYSTIDVQFLYGIYACVRTLAAPPSKTSMNRDLASYVEDISLYDPIQSVENSSNQTRPRQLIRERLDVAVPRMRRLRSFACCVQFYQTSQTFTTLLNGTLPFIDSVDIFCSTQPWELEDTEDAPLPVAVPRFKKLKLRGTDWAPRLPPWYKALICSVLSASRYTLQSLSLGRDASTAFQAAWQSIPSFPALRELEAEVQLLSEPAFHDTTSIRQYTVLDMYTQLTPTVLPNLEEVICAPYELKWFLPERAEHQRPIKVITFDEARYERTRDGGFYNLWDMGDGWHDTICRSLRALEFSGARLVRLSVVVSQLRVRDLLDLSPLLNELEYLLMMLEFAPGEAHTIFAMAEVLDRMPRLHTLLISDGMPKTRLGGGSPFYFAHDEAYQRRALASYDEHSSSLRRVAFTSEFEWEKRQDGWHAWGHVVPERDVVSDGEDEDAT</sequence>
<reference evidence="1" key="1">
    <citation type="journal article" date="2018" name="Genome Biol. Evol.">
        <title>Genomics and development of Lentinus tigrinus, a white-rot wood-decaying mushroom with dimorphic fruiting bodies.</title>
        <authorList>
            <person name="Wu B."/>
            <person name="Xu Z."/>
            <person name="Knudson A."/>
            <person name="Carlson A."/>
            <person name="Chen N."/>
            <person name="Kovaka S."/>
            <person name="LaButti K."/>
            <person name="Lipzen A."/>
            <person name="Pennachio C."/>
            <person name="Riley R."/>
            <person name="Schakwitz W."/>
            <person name="Umezawa K."/>
            <person name="Ohm R.A."/>
            <person name="Grigoriev I.V."/>
            <person name="Nagy L.G."/>
            <person name="Gibbons J."/>
            <person name="Hibbett D."/>
        </authorList>
    </citation>
    <scope>NUCLEOTIDE SEQUENCE [LARGE SCALE GENOMIC DNA]</scope>
    <source>
        <strain evidence="1">ALCF2SS1-6</strain>
    </source>
</reference>
<dbReference type="EMBL" id="ML122296">
    <property type="protein sequence ID" value="RPD55381.1"/>
    <property type="molecule type" value="Genomic_DNA"/>
</dbReference>
<evidence type="ECO:0000313" key="1">
    <source>
        <dbReference type="EMBL" id="RPD55381.1"/>
    </source>
</evidence>
<evidence type="ECO:0008006" key="3">
    <source>
        <dbReference type="Google" id="ProtNLM"/>
    </source>
</evidence>
<keyword evidence="2" id="KW-1185">Reference proteome</keyword>
<gene>
    <name evidence="1" type="ORF">L227DRAFT_579798</name>
</gene>
<dbReference type="OrthoDB" id="2745253at2759"/>
<dbReference type="AlphaFoldDB" id="A0A5C2RVW0"/>
<evidence type="ECO:0000313" key="2">
    <source>
        <dbReference type="Proteomes" id="UP000313359"/>
    </source>
</evidence>